<dbReference type="HOGENOM" id="CLU_111961_0_0_9"/>
<keyword evidence="3" id="KW-0489">Methyltransferase</keyword>
<dbReference type="EMBL" id="ACXU01000011">
    <property type="protein sequence ID" value="EEU12805.1"/>
    <property type="molecule type" value="Genomic_DNA"/>
</dbReference>
<dbReference type="GO" id="GO:0008168">
    <property type="term" value="F:methyltransferase activity"/>
    <property type="evidence" value="ECO:0007669"/>
    <property type="project" value="UniProtKB-KW"/>
</dbReference>
<dbReference type="Proteomes" id="UP000003821">
    <property type="component" value="Unassembled WGS sequence"/>
</dbReference>
<evidence type="ECO:0000259" key="2">
    <source>
        <dbReference type="Pfam" id="PF13649"/>
    </source>
</evidence>
<dbReference type="eggNOG" id="COG2226">
    <property type="taxonomic scope" value="Bacteria"/>
</dbReference>
<keyword evidence="4" id="KW-1185">Reference proteome</keyword>
<dbReference type="SUPFAM" id="SSF53335">
    <property type="entry name" value="S-adenosyl-L-methionine-dependent methyltransferases"/>
    <property type="match status" value="1"/>
</dbReference>
<organism evidence="3 4">
    <name type="scientific">Anaerococcus vaginalis ATCC 51170</name>
    <dbReference type="NCBI Taxonomy" id="655811"/>
    <lineage>
        <taxon>Bacteria</taxon>
        <taxon>Bacillati</taxon>
        <taxon>Bacillota</taxon>
        <taxon>Tissierellia</taxon>
        <taxon>Tissierellales</taxon>
        <taxon>Peptoniphilaceae</taxon>
        <taxon>Anaerococcus</taxon>
    </lineage>
</organism>
<gene>
    <name evidence="3" type="primary">smtA</name>
    <name evidence="3" type="ORF">HMPREF0078_0776</name>
</gene>
<dbReference type="Gene3D" id="3.40.50.150">
    <property type="entry name" value="Vaccinia Virus protein VP39"/>
    <property type="match status" value="1"/>
</dbReference>
<accession>C7HU25</accession>
<dbReference type="CDD" id="cd02440">
    <property type="entry name" value="AdoMet_MTases"/>
    <property type="match status" value="1"/>
</dbReference>
<reference evidence="3 4" key="1">
    <citation type="submission" date="2009-08" db="EMBL/GenBank/DDBJ databases">
        <authorList>
            <person name="Muzny D."/>
            <person name="Qin X."/>
            <person name="Deng J."/>
            <person name="Jiang H."/>
            <person name="Liu Y."/>
            <person name="Qu J."/>
            <person name="Song X.-Z."/>
            <person name="Zhang L."/>
            <person name="Thornton R."/>
            <person name="Coyle M."/>
            <person name="Francisco L."/>
            <person name="Jackson L."/>
            <person name="Javaid M."/>
            <person name="Korchina V."/>
            <person name="Kovar C."/>
            <person name="Mata R."/>
            <person name="Mathew T."/>
            <person name="Ngo R."/>
            <person name="Nguyen L."/>
            <person name="Nguyen N."/>
            <person name="Okwuonu G."/>
            <person name="Ongeri F."/>
            <person name="Pham C."/>
            <person name="Simmons D."/>
            <person name="Wilczek-Boney K."/>
            <person name="Hale W."/>
            <person name="Jakkamsetti A."/>
            <person name="Pham P."/>
            <person name="Ruth R."/>
            <person name="San Lucas F."/>
            <person name="Warren J."/>
            <person name="Zhang J."/>
            <person name="Zhao Z."/>
            <person name="Zhou C."/>
            <person name="Zhu D."/>
            <person name="Lee S."/>
            <person name="Bess C."/>
            <person name="Blankenburg K."/>
            <person name="Forbes L."/>
            <person name="Fu Q."/>
            <person name="Gubbala S."/>
            <person name="Hirani K."/>
            <person name="Jayaseelan J.C."/>
            <person name="Lara F."/>
            <person name="Munidasa M."/>
            <person name="Palculict T."/>
            <person name="Patil S."/>
            <person name="Pu L.-L."/>
            <person name="Saada N."/>
            <person name="Tang L."/>
            <person name="Weissenberger G."/>
            <person name="Zhu Y."/>
            <person name="Hemphill L."/>
            <person name="Shang Y."/>
            <person name="Youmans B."/>
            <person name="Ayvaz T."/>
            <person name="Ross M."/>
            <person name="Santibanez J."/>
            <person name="Aqrawi P."/>
            <person name="Gross S."/>
            <person name="Joshi V."/>
            <person name="Fowler G."/>
            <person name="Nazareth L."/>
            <person name="Reid J."/>
            <person name="Worley K."/>
            <person name="Petrosino J."/>
            <person name="Highlander S."/>
            <person name="Gibbs R."/>
            <person name="Gibbs R."/>
        </authorList>
    </citation>
    <scope>NUCLEOTIDE SEQUENCE [LARGE SCALE GENOMIC DNA]</scope>
    <source>
        <strain evidence="3 4">ATCC 51170</strain>
    </source>
</reference>
<dbReference type="GO" id="GO:0032259">
    <property type="term" value="P:methylation"/>
    <property type="evidence" value="ECO:0007669"/>
    <property type="project" value="UniProtKB-KW"/>
</dbReference>
<feature type="domain" description="Methyltransferase" evidence="2">
    <location>
        <begin position="55"/>
        <end position="148"/>
    </location>
</feature>
<evidence type="ECO:0000256" key="1">
    <source>
        <dbReference type="ARBA" id="ARBA00022679"/>
    </source>
</evidence>
<name>C7HU25_9FIRM</name>
<dbReference type="InterPro" id="IPR029063">
    <property type="entry name" value="SAM-dependent_MTases_sf"/>
</dbReference>
<evidence type="ECO:0000313" key="3">
    <source>
        <dbReference type="EMBL" id="EEU12805.1"/>
    </source>
</evidence>
<dbReference type="Pfam" id="PF13649">
    <property type="entry name" value="Methyltransf_25"/>
    <property type="match status" value="1"/>
</dbReference>
<dbReference type="PANTHER" id="PTHR43861">
    <property type="entry name" value="TRANS-ACONITATE 2-METHYLTRANSFERASE-RELATED"/>
    <property type="match status" value="1"/>
</dbReference>
<dbReference type="AlphaFoldDB" id="C7HU25"/>
<protein>
    <submittedName>
        <fullName evidence="3">Methyltransferase domain protein</fullName>
    </submittedName>
</protein>
<keyword evidence="1 3" id="KW-0808">Transferase</keyword>
<dbReference type="InterPro" id="IPR041698">
    <property type="entry name" value="Methyltransf_25"/>
</dbReference>
<evidence type="ECO:0000313" key="4">
    <source>
        <dbReference type="Proteomes" id="UP000003821"/>
    </source>
</evidence>
<sequence>MEDELLSNKGFDLWADDYDQSVEISDNDGSYPFSGYKTILNEIYNRILNESYRNILDIGFGTGTLISKLYDHGYKIYGQDFSKKMIEIAQNKMPNAKLFYGDISKGLVNPLLEHKYNAIIATYSLHHLTDEKKVIFLKNLLEQLDDGGCIYIGDIAFLSRSLHDKCMKEAYEQWDNDEIYFVVDEFRSYFPKLKFEKFSECSGLITLKK</sequence>
<comment type="caution">
    <text evidence="3">The sequence shown here is derived from an EMBL/GenBank/DDBJ whole genome shotgun (WGS) entry which is preliminary data.</text>
</comment>
<proteinExistence type="predicted"/>